<evidence type="ECO:0000259" key="4">
    <source>
        <dbReference type="Pfam" id="PF00890"/>
    </source>
</evidence>
<keyword evidence="2" id="KW-0560">Oxidoreductase</keyword>
<protein>
    <submittedName>
        <fullName evidence="5">Electron-transferring-flavoprotein dehydrogenase</fullName>
    </submittedName>
</protein>
<feature type="domain" description="FAD-dependent oxidoreductase 2 FAD-binding" evidence="4">
    <location>
        <begin position="5"/>
        <end position="37"/>
    </location>
</feature>
<gene>
    <name evidence="5" type="ORF">SAMN04488066_10224</name>
</gene>
<keyword evidence="1" id="KW-0285">Flavoprotein</keyword>
<dbReference type="PANTHER" id="PTHR42685">
    <property type="entry name" value="GERANYLGERANYL DIPHOSPHATE REDUCTASE"/>
    <property type="match status" value="1"/>
</dbReference>
<organism evidence="5 6">
    <name type="scientific">Halorubrum aquaticum</name>
    <dbReference type="NCBI Taxonomy" id="387340"/>
    <lineage>
        <taxon>Archaea</taxon>
        <taxon>Methanobacteriati</taxon>
        <taxon>Methanobacteriota</taxon>
        <taxon>Stenosarchaea group</taxon>
        <taxon>Halobacteria</taxon>
        <taxon>Halobacteriales</taxon>
        <taxon>Haloferacaceae</taxon>
        <taxon>Halorubrum</taxon>
    </lineage>
</organism>
<dbReference type="Gene3D" id="3.50.50.60">
    <property type="entry name" value="FAD/NAD(P)-binding domain"/>
    <property type="match status" value="1"/>
</dbReference>
<name>A0A1I2ZFF1_9EURY</name>
<evidence type="ECO:0000256" key="2">
    <source>
        <dbReference type="ARBA" id="ARBA00023002"/>
    </source>
</evidence>
<dbReference type="EMBL" id="FOPZ01000002">
    <property type="protein sequence ID" value="SFH36454.1"/>
    <property type="molecule type" value="Genomic_DNA"/>
</dbReference>
<dbReference type="InterPro" id="IPR050407">
    <property type="entry name" value="Geranylgeranyl_reductase"/>
</dbReference>
<keyword evidence="6" id="KW-1185">Reference proteome</keyword>
<dbReference type="InterPro" id="IPR036188">
    <property type="entry name" value="FAD/NAD-bd_sf"/>
</dbReference>
<dbReference type="PRINTS" id="PR00420">
    <property type="entry name" value="RNGMNOXGNASE"/>
</dbReference>
<evidence type="ECO:0000256" key="3">
    <source>
        <dbReference type="SAM" id="MobiDB-lite"/>
    </source>
</evidence>
<dbReference type="Pfam" id="PF00890">
    <property type="entry name" value="FAD_binding_2"/>
    <property type="match status" value="1"/>
</dbReference>
<proteinExistence type="predicted"/>
<dbReference type="AlphaFoldDB" id="A0A1I2ZFF1"/>
<evidence type="ECO:0000313" key="6">
    <source>
        <dbReference type="Proteomes" id="UP000323537"/>
    </source>
</evidence>
<dbReference type="Proteomes" id="UP000323537">
    <property type="component" value="Unassembled WGS sequence"/>
</dbReference>
<accession>A0A1I2ZFF1</accession>
<dbReference type="PANTHER" id="PTHR42685:SF21">
    <property type="entry name" value="DEHYDROGENASE (FLAVOPROTEIN)-LIKE PROTEIN"/>
    <property type="match status" value="1"/>
</dbReference>
<dbReference type="SUPFAM" id="SSF51905">
    <property type="entry name" value="FAD/NAD(P)-binding domain"/>
    <property type="match status" value="1"/>
</dbReference>
<reference evidence="5 6" key="1">
    <citation type="submission" date="2016-10" db="EMBL/GenBank/DDBJ databases">
        <authorList>
            <person name="Varghese N."/>
            <person name="Submissions S."/>
        </authorList>
    </citation>
    <scope>NUCLEOTIDE SEQUENCE [LARGE SCALE GENOMIC DNA]</scope>
    <source>
        <strain evidence="5 6">CGMCC 1.6377</strain>
    </source>
</reference>
<dbReference type="RefSeq" id="WP_149783203.1">
    <property type="nucleotide sequence ID" value="NZ_BAAADP010000005.1"/>
</dbReference>
<sequence length="469" mass="50764">MERVDVAIVGGGPAGSSAAHAAASGGADALVLEKGVPRADREGLGPDSTDAAGILNYWVDIMGIHPDEFADGVVQRELDRAEFRGPSTAATLYDTGIESSYDGFGYTFHRARFDDWLRERAEDAGAEYRAGVSVRGVDTDLDEGPASGEAGADGNDPRHVLRLADGDEIGADFVVLADGPQRTVTNRVLDEYLPAGQGGSDRLAPPEANHIAYQEYRRVPEAVYEEVNDAIVFWWGVMPGETAYPWIFPNRDRVCRIGLTMPIGMDVDDFDADAYELLSADDESIPGGAEYVRRLLEWQYGDEYDVEEDFPLVEDAGKRGGTETYPISSTRPIDSPTEAGIAVAGGAMGTTSAFHEGGDHVAVRTGAIAGELAAAGDLAPYNRRWKEAIGDEVVRNVTMADMVADYEPADWDRIIGAADAMLAAEASGGLLSQPYRSGWESLKLILGYKWNKRKTRRDYVTIAEDEYVY</sequence>
<feature type="region of interest" description="Disordered" evidence="3">
    <location>
        <begin position="137"/>
        <end position="158"/>
    </location>
</feature>
<evidence type="ECO:0000313" key="5">
    <source>
        <dbReference type="EMBL" id="SFH36454.1"/>
    </source>
</evidence>
<dbReference type="GO" id="GO:0016491">
    <property type="term" value="F:oxidoreductase activity"/>
    <property type="evidence" value="ECO:0007669"/>
    <property type="project" value="UniProtKB-KW"/>
</dbReference>
<evidence type="ECO:0000256" key="1">
    <source>
        <dbReference type="ARBA" id="ARBA00022630"/>
    </source>
</evidence>
<dbReference type="OrthoDB" id="299107at2157"/>
<dbReference type="InterPro" id="IPR003953">
    <property type="entry name" value="FAD-dep_OxRdtase_2_FAD-bd"/>
</dbReference>